<dbReference type="InterPro" id="IPR046357">
    <property type="entry name" value="PPIase_dom_sf"/>
</dbReference>
<evidence type="ECO:0000313" key="11">
    <source>
        <dbReference type="Proteomes" id="UP000095003"/>
    </source>
</evidence>
<reference evidence="8 11" key="1">
    <citation type="submission" date="2016-07" db="EMBL/GenBank/DDBJ databases">
        <title>Characterization of isolates of Eisenbergiella tayi derived from blood cultures, using whole genome sequencing.</title>
        <authorList>
            <person name="Burdz T."/>
            <person name="Wiebe D."/>
            <person name="Huynh C."/>
            <person name="Bernard K."/>
        </authorList>
    </citation>
    <scope>NUCLEOTIDE SEQUENCE [LARGE SCALE GENOMIC DNA]</scope>
    <source>
        <strain evidence="4 8">NML 110608</strain>
        <strain evidence="5 11">NML 120489</strain>
    </source>
</reference>
<dbReference type="Proteomes" id="UP000095003">
    <property type="component" value="Unassembled WGS sequence"/>
</dbReference>
<keyword evidence="1 4" id="KW-0413">Isomerase</keyword>
<feature type="signal peptide" evidence="2">
    <location>
        <begin position="1"/>
        <end position="20"/>
    </location>
</feature>
<dbReference type="InterPro" id="IPR000297">
    <property type="entry name" value="PPIase_PpiC"/>
</dbReference>
<dbReference type="EC" id="5.2.1.8" evidence="4"/>
<evidence type="ECO:0000313" key="4">
    <source>
        <dbReference type="EMBL" id="ODM03286.1"/>
    </source>
</evidence>
<feature type="chain" id="PRO_5044556729" evidence="2">
    <location>
        <begin position="21"/>
        <end position="349"/>
    </location>
</feature>
<feature type="domain" description="PpiC" evidence="3">
    <location>
        <begin position="175"/>
        <end position="279"/>
    </location>
</feature>
<name>A0A1E3A4X3_9FIRM</name>
<dbReference type="Gene3D" id="3.10.50.40">
    <property type="match status" value="1"/>
</dbReference>
<evidence type="ECO:0000313" key="8">
    <source>
        <dbReference type="Proteomes" id="UP000094067"/>
    </source>
</evidence>
<evidence type="ECO:0000313" key="7">
    <source>
        <dbReference type="EMBL" id="ODR47101.1"/>
    </source>
</evidence>
<dbReference type="EMBL" id="MEHA01000052">
    <property type="protein sequence ID" value="ODR36206.1"/>
    <property type="molecule type" value="Genomic_DNA"/>
</dbReference>
<comment type="caution">
    <text evidence="4">The sequence shown here is derived from an EMBL/GenBank/DDBJ whole genome shotgun (WGS) entry which is preliminary data.</text>
</comment>
<evidence type="ECO:0000256" key="2">
    <source>
        <dbReference type="SAM" id="SignalP"/>
    </source>
</evidence>
<dbReference type="PROSITE" id="PS50198">
    <property type="entry name" value="PPIC_PPIASE_2"/>
    <property type="match status" value="1"/>
</dbReference>
<keyword evidence="2" id="KW-0732">Signal</keyword>
<gene>
    <name evidence="4" type="primary">prsA</name>
    <name evidence="5" type="ORF">BEH84_05404</name>
    <name evidence="6" type="ORF">BEI59_35580</name>
    <name evidence="4" type="ORF">BEI61_04081</name>
    <name evidence="7" type="ORF">BEI63_26915</name>
</gene>
<keyword evidence="10" id="KW-1185">Reference proteome</keyword>
<dbReference type="Proteomes" id="UP000094067">
    <property type="component" value="Unassembled WGS sequence"/>
</dbReference>
<dbReference type="PATRIC" id="fig|1432052.3.peg.5983"/>
<evidence type="ECO:0000256" key="1">
    <source>
        <dbReference type="PROSITE-ProRule" id="PRU00278"/>
    </source>
</evidence>
<dbReference type="EMBL" id="MCGH01000003">
    <property type="protein sequence ID" value="ODM03286.1"/>
    <property type="molecule type" value="Genomic_DNA"/>
</dbReference>
<dbReference type="EMBL" id="MEHD01000046">
    <property type="protein sequence ID" value="ODR47101.1"/>
    <property type="molecule type" value="Genomic_DNA"/>
</dbReference>
<dbReference type="EMBL" id="MCGI01000006">
    <property type="protein sequence ID" value="ODM08080.1"/>
    <property type="molecule type" value="Genomic_DNA"/>
</dbReference>
<evidence type="ECO:0000313" key="10">
    <source>
        <dbReference type="Proteomes" id="UP000094869"/>
    </source>
</evidence>
<evidence type="ECO:0000313" key="6">
    <source>
        <dbReference type="EMBL" id="ODR36206.1"/>
    </source>
</evidence>
<dbReference type="PANTHER" id="PTHR47245:SF2">
    <property type="entry name" value="PEPTIDYL-PROLYL CIS-TRANS ISOMERASE HP_0175-RELATED"/>
    <property type="match status" value="1"/>
</dbReference>
<dbReference type="Pfam" id="PF00639">
    <property type="entry name" value="Rotamase"/>
    <property type="match status" value="1"/>
</dbReference>
<dbReference type="OrthoDB" id="14196at2"/>
<dbReference type="SUPFAM" id="SSF54534">
    <property type="entry name" value="FKBP-like"/>
    <property type="match status" value="1"/>
</dbReference>
<organism evidence="4 8">
    <name type="scientific">Eisenbergiella tayi</name>
    <dbReference type="NCBI Taxonomy" id="1432052"/>
    <lineage>
        <taxon>Bacteria</taxon>
        <taxon>Bacillati</taxon>
        <taxon>Bacillota</taxon>
        <taxon>Clostridia</taxon>
        <taxon>Lachnospirales</taxon>
        <taxon>Lachnospiraceae</taxon>
        <taxon>Eisenbergiella</taxon>
    </lineage>
</organism>
<dbReference type="PANTHER" id="PTHR47245">
    <property type="entry name" value="PEPTIDYLPROLYL ISOMERASE"/>
    <property type="match status" value="1"/>
</dbReference>
<dbReference type="Proteomes" id="UP000094271">
    <property type="component" value="Unassembled WGS sequence"/>
</dbReference>
<dbReference type="Proteomes" id="UP000094869">
    <property type="component" value="Unassembled WGS sequence"/>
</dbReference>
<reference evidence="7 10" key="2">
    <citation type="submission" date="2016-08" db="EMBL/GenBank/DDBJ databases">
        <title>Characterization of Isolates of Eisenbergiella tayi Derived from Blood Cultures, Using Whole Genome Sequencing.</title>
        <authorList>
            <person name="Bernier A.-M."/>
            <person name="Burdz T."/>
            <person name="Wiebe D."/>
            <person name="Bernard K."/>
        </authorList>
    </citation>
    <scope>NUCLEOTIDE SEQUENCE [LARGE SCALE GENOMIC DNA]</scope>
    <source>
        <strain evidence="7 10">NML120146</strain>
    </source>
</reference>
<evidence type="ECO:0000313" key="9">
    <source>
        <dbReference type="Proteomes" id="UP000094271"/>
    </source>
</evidence>
<proteinExistence type="predicted"/>
<dbReference type="GO" id="GO:0003755">
    <property type="term" value="F:peptidyl-prolyl cis-trans isomerase activity"/>
    <property type="evidence" value="ECO:0007669"/>
    <property type="project" value="UniProtKB-KW"/>
</dbReference>
<evidence type="ECO:0000313" key="5">
    <source>
        <dbReference type="EMBL" id="ODM08080.1"/>
    </source>
</evidence>
<dbReference type="AlphaFoldDB" id="A0A1E3A4X3"/>
<sequence length="349" mass="39494">MKVKLAACLLAVSLALPLSGCSEQEPVKLVLTTGFRHNEIFRLEDASCTLPELMVYLTTEQNTYEGVYGPRIWEVKEGEEGLSDKLKNKVLAEISQIKAMTLLADRRGIQLTPQEEEMVAAAAEEYYASLNDREREAMEVNRQLIESMYRDYALADKVYRQIISDINPEISDDEARTITVQHILIKTVTENADGTISPYSDKEKTKCYQKAQEVLSAAQEGEAFEALIEKYSDDSQGTLSFGKGEQEQAFANAAFNLGNDEISGIVETSRGYEIIKCISTFNREETDRNKLKIVEKRKDEVFGQEYDSFVNSLAKNLNEPLWESVALIHDDQVTTSSFFDIYKEYFGQQ</sequence>
<dbReference type="InterPro" id="IPR050245">
    <property type="entry name" value="PrsA_foldase"/>
</dbReference>
<evidence type="ECO:0000259" key="3">
    <source>
        <dbReference type="PROSITE" id="PS50198"/>
    </source>
</evidence>
<accession>A0A1E3A4X3</accession>
<keyword evidence="1" id="KW-0697">Rotamase</keyword>
<reference evidence="6 9" key="3">
    <citation type="submission" date="2016-08" db="EMBL/GenBank/DDBJ databases">
        <authorList>
            <person name="Seilhamer J.J."/>
        </authorList>
    </citation>
    <scope>NUCLEOTIDE SEQUENCE [LARGE SCALE GENOMIC DNA]</scope>
    <source>
        <strain evidence="6 9">NML150140-1</strain>
    </source>
</reference>
<protein>
    <submittedName>
        <fullName evidence="4">Foldase protein PrsA</fullName>
        <ecNumber evidence="4">5.2.1.8</ecNumber>
    </submittedName>
    <submittedName>
        <fullName evidence="6">Peptidylprolyl isomerase</fullName>
    </submittedName>
</protein>